<sequence length="1027" mass="115204">MRAKKEITLLLMIGMFALITVISVYQWLTPSSNGVKALNGLFDAGEWDFKTNGYLLLRGEWEHYDNELLTPADFRARGGNPVEGRTLKSVPTDVKESIISANPKKEGAATFRLLINVPESGIYGLRAKKVRIASRFFVNGVDLGGSGKPALSAEEFLPSNKPYYQTFQLDKGIAEIIVHTANYNLLGGGIVQAPEFGLAADLGKRIDSARLADVAILAMLITFGLYYAGMFRQWGKERYFMYFCLFCLSTGLFVSIDNEIVALTIFPQLPFPYLQRLLFLLPFLCFYFFAAYVHTYMDEAKAVLFKRLRVSVLAFLAVLLFLPNAYLPSLSPIALVMQLFILIVILRAIFRGRQKDIRGSQHLLLGFFFLMVWFIFGQSRYLFALDNPYFMIVTPLLLLLSQAMLISDRLQDNFLRSEQLSEKLLQYDRQKDEFLAKTSHELRTPLHGIVNLSQSLLDNAEQPLQEKHRENIRLLHLMGRRLSGLVNDILDMNRIRHGQFVIHPSSVNVGTSLHFVMETLSIVPINREVRLINELPSELPLVYADENRLKQILHNLIENGLKFTKQGTVSITAECRDGKLAISVTDTGPGIPAEELEHILQPFGRQYGEAGQDEVPEGLGLGLSISKQLIEMQGGQLEVDSEVGRGSRFTFTLPLDAKAEVAATKAEVEGDDSLAEHRDRISGKLQSAPGGLFHILIVDDELSNMKVLIDVVSAMGYSYDAVGSGEEALDVLQSGRMPDLVLLDLMLTGISGVEVCRRIRLTQGMAELPVLMLTASGRTGDMVATFEAGANDILQKPFELAELKARMQSLIKMKDSSEQAVRKEMDFLQAQITPHFLYNSLNSLVGLSYTDTIKLRETIYHLTTYLRSKFTFVFHSERIAFERELELVQAYVAIESLRFGDRLRIVYDLDDNIECLIPPLTLQPIVENAVRHGIGPKPEGGTLRITARRRNGAVQIVVEDDGVGMSMQQMETLEQDRASGIGFRNVNRRLQMLYNLKLEINSVQGKGTRVMLLVPEVSDAESHADRR</sequence>
<dbReference type="Gene3D" id="1.10.287.130">
    <property type="match status" value="1"/>
</dbReference>
<dbReference type="Gene3D" id="3.40.50.2300">
    <property type="match status" value="1"/>
</dbReference>
<keyword evidence="10" id="KW-0472">Membrane</keyword>
<feature type="transmembrane region" description="Helical" evidence="10">
    <location>
        <begin position="209"/>
        <end position="227"/>
    </location>
</feature>
<dbReference type="CDD" id="cd16922">
    <property type="entry name" value="HATPase_EvgS-ArcB-TorS-like"/>
    <property type="match status" value="1"/>
</dbReference>
<feature type="transmembrane region" description="Helical" evidence="10">
    <location>
        <begin position="308"/>
        <end position="327"/>
    </location>
</feature>
<evidence type="ECO:0000256" key="7">
    <source>
        <dbReference type="ARBA" id="ARBA00022840"/>
    </source>
</evidence>
<dbReference type="Gene3D" id="3.30.565.10">
    <property type="entry name" value="Histidine kinase-like ATPase, C-terminal domain"/>
    <property type="match status" value="2"/>
</dbReference>
<proteinExistence type="predicted"/>
<dbReference type="AlphaFoldDB" id="A0A1A5YL60"/>
<dbReference type="PROSITE" id="PS50110">
    <property type="entry name" value="RESPONSE_REGULATORY"/>
    <property type="match status" value="1"/>
</dbReference>
<dbReference type="PANTHER" id="PTHR43047">
    <property type="entry name" value="TWO-COMPONENT HISTIDINE PROTEIN KINASE"/>
    <property type="match status" value="1"/>
</dbReference>
<dbReference type="SMART" id="SM00387">
    <property type="entry name" value="HATPase_c"/>
    <property type="match status" value="2"/>
</dbReference>
<dbReference type="SMART" id="SM00448">
    <property type="entry name" value="REC"/>
    <property type="match status" value="1"/>
</dbReference>
<dbReference type="Pfam" id="PF00072">
    <property type="entry name" value="Response_reg"/>
    <property type="match status" value="1"/>
</dbReference>
<dbReference type="RefSeq" id="WP_068682235.1">
    <property type="nucleotide sequence ID" value="NZ_LYPA01000048.1"/>
</dbReference>
<keyword evidence="5" id="KW-0547">Nucleotide-binding</keyword>
<evidence type="ECO:0000313" key="14">
    <source>
        <dbReference type="Proteomes" id="UP000092024"/>
    </source>
</evidence>
<evidence type="ECO:0000256" key="10">
    <source>
        <dbReference type="SAM" id="Phobius"/>
    </source>
</evidence>
<evidence type="ECO:0000256" key="8">
    <source>
        <dbReference type="ARBA" id="ARBA00023012"/>
    </source>
</evidence>
<protein>
    <recommendedName>
        <fullName evidence="2">histidine kinase</fullName>
        <ecNumber evidence="2">2.7.13.3</ecNumber>
    </recommendedName>
</protein>
<feature type="transmembrane region" description="Helical" evidence="10">
    <location>
        <begin position="239"/>
        <end position="256"/>
    </location>
</feature>
<keyword evidence="6" id="KW-0418">Kinase</keyword>
<feature type="modified residue" description="4-aspartylphosphate" evidence="9">
    <location>
        <position position="744"/>
    </location>
</feature>
<keyword evidence="14" id="KW-1185">Reference proteome</keyword>
<evidence type="ECO:0000313" key="13">
    <source>
        <dbReference type="EMBL" id="OBR66273.1"/>
    </source>
</evidence>
<dbReference type="EMBL" id="LYPA01000048">
    <property type="protein sequence ID" value="OBR66273.1"/>
    <property type="molecule type" value="Genomic_DNA"/>
</dbReference>
<feature type="domain" description="Histidine kinase" evidence="11">
    <location>
        <begin position="437"/>
        <end position="657"/>
    </location>
</feature>
<dbReference type="Pfam" id="PF07695">
    <property type="entry name" value="7TMR-DISM_7TM"/>
    <property type="match status" value="1"/>
</dbReference>
<dbReference type="InterPro" id="IPR011006">
    <property type="entry name" value="CheY-like_superfamily"/>
</dbReference>
<keyword evidence="10" id="KW-1133">Transmembrane helix</keyword>
<name>A0A1A5YL60_9BACL</name>
<evidence type="ECO:0000256" key="1">
    <source>
        <dbReference type="ARBA" id="ARBA00000085"/>
    </source>
</evidence>
<evidence type="ECO:0000259" key="11">
    <source>
        <dbReference type="PROSITE" id="PS50109"/>
    </source>
</evidence>
<dbReference type="InterPro" id="IPR036890">
    <property type="entry name" value="HATPase_C_sf"/>
</dbReference>
<evidence type="ECO:0000256" key="2">
    <source>
        <dbReference type="ARBA" id="ARBA00012438"/>
    </source>
</evidence>
<dbReference type="GO" id="GO:0005886">
    <property type="term" value="C:plasma membrane"/>
    <property type="evidence" value="ECO:0007669"/>
    <property type="project" value="TreeGrafter"/>
</dbReference>
<feature type="transmembrane region" description="Helical" evidence="10">
    <location>
        <begin position="362"/>
        <end position="383"/>
    </location>
</feature>
<dbReference type="PROSITE" id="PS50109">
    <property type="entry name" value="HIS_KIN"/>
    <property type="match status" value="2"/>
</dbReference>
<reference evidence="13 14" key="1">
    <citation type="submission" date="2016-05" db="EMBL/GenBank/DDBJ databases">
        <title>Paenibacillus oryzae. sp. nov., isolated from the rice root.</title>
        <authorList>
            <person name="Zhang J."/>
            <person name="Zhang X."/>
        </authorList>
    </citation>
    <scope>NUCLEOTIDE SEQUENCE [LARGE SCALE GENOMIC DNA]</scope>
    <source>
        <strain evidence="13 14">1DrF-4</strain>
    </source>
</reference>
<evidence type="ECO:0000256" key="3">
    <source>
        <dbReference type="ARBA" id="ARBA00022553"/>
    </source>
</evidence>
<evidence type="ECO:0000256" key="6">
    <source>
        <dbReference type="ARBA" id="ARBA00022777"/>
    </source>
</evidence>
<dbReference type="InterPro" id="IPR010559">
    <property type="entry name" value="Sig_transdc_His_kin_internal"/>
</dbReference>
<dbReference type="CDD" id="cd00082">
    <property type="entry name" value="HisKA"/>
    <property type="match status" value="1"/>
</dbReference>
<feature type="transmembrane region" description="Helical" evidence="10">
    <location>
        <begin position="276"/>
        <end position="296"/>
    </location>
</feature>
<feature type="transmembrane region" description="Helical" evidence="10">
    <location>
        <begin position="333"/>
        <end position="350"/>
    </location>
</feature>
<dbReference type="SUPFAM" id="SSF47384">
    <property type="entry name" value="Homodimeric domain of signal transducing histidine kinase"/>
    <property type="match status" value="1"/>
</dbReference>
<dbReference type="Pfam" id="PF00512">
    <property type="entry name" value="HisKA"/>
    <property type="match status" value="1"/>
</dbReference>
<keyword evidence="10" id="KW-0812">Transmembrane</keyword>
<dbReference type="InterPro" id="IPR011623">
    <property type="entry name" value="7TMR_DISM_rcpt_extracell_dom1"/>
</dbReference>
<dbReference type="EC" id="2.7.13.3" evidence="2"/>
<comment type="caution">
    <text evidence="13">The sequence shown here is derived from an EMBL/GenBank/DDBJ whole genome shotgun (WGS) entry which is preliminary data.</text>
</comment>
<dbReference type="InterPro" id="IPR001789">
    <property type="entry name" value="Sig_transdc_resp-reg_receiver"/>
</dbReference>
<dbReference type="InterPro" id="IPR003661">
    <property type="entry name" value="HisK_dim/P_dom"/>
</dbReference>
<comment type="catalytic activity">
    <reaction evidence="1">
        <text>ATP + protein L-histidine = ADP + protein N-phospho-L-histidine.</text>
        <dbReference type="EC" id="2.7.13.3"/>
    </reaction>
</comment>
<organism evidence="13 14">
    <name type="scientific">Paenibacillus oryzae</name>
    <dbReference type="NCBI Taxonomy" id="1844972"/>
    <lineage>
        <taxon>Bacteria</taxon>
        <taxon>Bacillati</taxon>
        <taxon>Bacillota</taxon>
        <taxon>Bacilli</taxon>
        <taxon>Bacillales</taxon>
        <taxon>Paenibacillaceae</taxon>
        <taxon>Paenibacillus</taxon>
    </lineage>
</organism>
<keyword evidence="3 9" id="KW-0597">Phosphoprotein</keyword>
<dbReference type="GO" id="GO:0000155">
    <property type="term" value="F:phosphorelay sensor kinase activity"/>
    <property type="evidence" value="ECO:0007669"/>
    <property type="project" value="InterPro"/>
</dbReference>
<dbReference type="SUPFAM" id="SSF52172">
    <property type="entry name" value="CheY-like"/>
    <property type="match status" value="1"/>
</dbReference>
<feature type="domain" description="Histidine kinase" evidence="11">
    <location>
        <begin position="922"/>
        <end position="1018"/>
    </location>
</feature>
<keyword evidence="8" id="KW-0902">Two-component regulatory system</keyword>
<gene>
    <name evidence="13" type="ORF">A7K91_22815</name>
</gene>
<evidence type="ECO:0000259" key="12">
    <source>
        <dbReference type="PROSITE" id="PS50110"/>
    </source>
</evidence>
<dbReference type="InterPro" id="IPR036097">
    <property type="entry name" value="HisK_dim/P_sf"/>
</dbReference>
<dbReference type="Pfam" id="PF06580">
    <property type="entry name" value="His_kinase"/>
    <property type="match status" value="1"/>
</dbReference>
<feature type="domain" description="Response regulatory" evidence="12">
    <location>
        <begin position="694"/>
        <end position="811"/>
    </location>
</feature>
<evidence type="ECO:0000256" key="5">
    <source>
        <dbReference type="ARBA" id="ARBA00022741"/>
    </source>
</evidence>
<keyword evidence="7" id="KW-0067">ATP-binding</keyword>
<keyword evidence="4" id="KW-0808">Transferase</keyword>
<dbReference type="SMART" id="SM00388">
    <property type="entry name" value="HisKA"/>
    <property type="match status" value="1"/>
</dbReference>
<evidence type="ECO:0000256" key="4">
    <source>
        <dbReference type="ARBA" id="ARBA00022679"/>
    </source>
</evidence>
<dbReference type="Proteomes" id="UP000092024">
    <property type="component" value="Unassembled WGS sequence"/>
</dbReference>
<dbReference type="STRING" id="1844972.A7K91_22815"/>
<dbReference type="SUPFAM" id="SSF55874">
    <property type="entry name" value="ATPase domain of HSP90 chaperone/DNA topoisomerase II/histidine kinase"/>
    <property type="match status" value="2"/>
</dbReference>
<dbReference type="Pfam" id="PF02518">
    <property type="entry name" value="HATPase_c"/>
    <property type="match status" value="2"/>
</dbReference>
<dbReference type="PANTHER" id="PTHR43047:SF72">
    <property type="entry name" value="OSMOSENSING HISTIDINE PROTEIN KINASE SLN1"/>
    <property type="match status" value="1"/>
</dbReference>
<dbReference type="PRINTS" id="PR00344">
    <property type="entry name" value="BCTRLSENSOR"/>
</dbReference>
<dbReference type="InterPro" id="IPR004358">
    <property type="entry name" value="Sig_transdc_His_kin-like_C"/>
</dbReference>
<dbReference type="InterPro" id="IPR003594">
    <property type="entry name" value="HATPase_dom"/>
</dbReference>
<accession>A0A1A5YL60</accession>
<dbReference type="InterPro" id="IPR005467">
    <property type="entry name" value="His_kinase_dom"/>
</dbReference>
<feature type="transmembrane region" description="Helical" evidence="10">
    <location>
        <begin position="7"/>
        <end position="28"/>
    </location>
</feature>
<evidence type="ECO:0000256" key="9">
    <source>
        <dbReference type="PROSITE-ProRule" id="PRU00169"/>
    </source>
</evidence>
<dbReference type="GO" id="GO:0005524">
    <property type="term" value="F:ATP binding"/>
    <property type="evidence" value="ECO:0007669"/>
    <property type="project" value="UniProtKB-KW"/>
</dbReference>
<dbReference type="GO" id="GO:0009927">
    <property type="term" value="F:histidine phosphotransfer kinase activity"/>
    <property type="evidence" value="ECO:0007669"/>
    <property type="project" value="TreeGrafter"/>
</dbReference>